<evidence type="ECO:0000313" key="1">
    <source>
        <dbReference type="EMBL" id="SVE50813.1"/>
    </source>
</evidence>
<name>A0A383E2X1_9ZZZZ</name>
<accession>A0A383E2X1</accession>
<organism evidence="1">
    <name type="scientific">marine metagenome</name>
    <dbReference type="NCBI Taxonomy" id="408172"/>
    <lineage>
        <taxon>unclassified sequences</taxon>
        <taxon>metagenomes</taxon>
        <taxon>ecological metagenomes</taxon>
    </lineage>
</organism>
<proteinExistence type="predicted"/>
<feature type="non-terminal residue" evidence="1">
    <location>
        <position position="83"/>
    </location>
</feature>
<sequence length="83" mass="9227">MKQCSYCNQKISFFGALFGGIDHTECNAEATKHRGFIRNYIKSEVMLGRFNKIAPNEFAEAQKFLSGTLEIEEATAAGFNDAV</sequence>
<dbReference type="AlphaFoldDB" id="A0A383E2X1"/>
<dbReference type="EMBL" id="UINC01222156">
    <property type="protein sequence ID" value="SVE50813.1"/>
    <property type="molecule type" value="Genomic_DNA"/>
</dbReference>
<reference evidence="1" key="1">
    <citation type="submission" date="2018-05" db="EMBL/GenBank/DDBJ databases">
        <authorList>
            <person name="Lanie J.A."/>
            <person name="Ng W.-L."/>
            <person name="Kazmierczak K.M."/>
            <person name="Andrzejewski T.M."/>
            <person name="Davidsen T.M."/>
            <person name="Wayne K.J."/>
            <person name="Tettelin H."/>
            <person name="Glass J.I."/>
            <person name="Rusch D."/>
            <person name="Podicherti R."/>
            <person name="Tsui H.-C.T."/>
            <person name="Winkler M.E."/>
        </authorList>
    </citation>
    <scope>NUCLEOTIDE SEQUENCE</scope>
</reference>
<gene>
    <name evidence="1" type="ORF">METZ01_LOCUS503667</name>
</gene>
<protein>
    <submittedName>
        <fullName evidence="1">Uncharacterized protein</fullName>
    </submittedName>
</protein>